<proteinExistence type="predicted"/>
<sequence>MVMCAGTAAADEELWRLRQEVNNLKETLAMQSAYVQTMPPPSRPAGVQASTGTGTQYYLTVSTCWGCALCSPMLVIHFVLIFLTADR</sequence>
<dbReference type="EMBL" id="JAIWYP010000009">
    <property type="protein sequence ID" value="KAH3778133.1"/>
    <property type="molecule type" value="Genomic_DNA"/>
</dbReference>
<accession>A0A9D4EEB1</accession>
<keyword evidence="1" id="KW-1133">Transmembrane helix</keyword>
<evidence type="ECO:0000313" key="2">
    <source>
        <dbReference type="EMBL" id="KAH3778133.1"/>
    </source>
</evidence>
<gene>
    <name evidence="2" type="ORF">DPMN_179586</name>
</gene>
<keyword evidence="3" id="KW-1185">Reference proteome</keyword>
<comment type="caution">
    <text evidence="2">The sequence shown here is derived from an EMBL/GenBank/DDBJ whole genome shotgun (WGS) entry which is preliminary data.</text>
</comment>
<reference evidence="2" key="1">
    <citation type="journal article" date="2019" name="bioRxiv">
        <title>The Genome of the Zebra Mussel, Dreissena polymorpha: A Resource for Invasive Species Research.</title>
        <authorList>
            <person name="McCartney M.A."/>
            <person name="Auch B."/>
            <person name="Kono T."/>
            <person name="Mallez S."/>
            <person name="Zhang Y."/>
            <person name="Obille A."/>
            <person name="Becker A."/>
            <person name="Abrahante J.E."/>
            <person name="Garbe J."/>
            <person name="Badalamenti J.P."/>
            <person name="Herman A."/>
            <person name="Mangelson H."/>
            <person name="Liachko I."/>
            <person name="Sullivan S."/>
            <person name="Sone E.D."/>
            <person name="Koren S."/>
            <person name="Silverstein K.A.T."/>
            <person name="Beckman K.B."/>
            <person name="Gohl D.M."/>
        </authorList>
    </citation>
    <scope>NUCLEOTIDE SEQUENCE</scope>
    <source>
        <strain evidence="2">Duluth1</strain>
        <tissue evidence="2">Whole animal</tissue>
    </source>
</reference>
<protein>
    <submittedName>
        <fullName evidence="2">Uncharacterized protein</fullName>
    </submittedName>
</protein>
<name>A0A9D4EEB1_DREPO</name>
<evidence type="ECO:0000256" key="1">
    <source>
        <dbReference type="SAM" id="Phobius"/>
    </source>
</evidence>
<evidence type="ECO:0000313" key="3">
    <source>
        <dbReference type="Proteomes" id="UP000828390"/>
    </source>
</evidence>
<keyword evidence="1" id="KW-0812">Transmembrane</keyword>
<keyword evidence="1" id="KW-0472">Membrane</keyword>
<dbReference type="Proteomes" id="UP000828390">
    <property type="component" value="Unassembled WGS sequence"/>
</dbReference>
<feature type="transmembrane region" description="Helical" evidence="1">
    <location>
        <begin position="57"/>
        <end position="83"/>
    </location>
</feature>
<reference evidence="2" key="2">
    <citation type="submission" date="2020-11" db="EMBL/GenBank/DDBJ databases">
        <authorList>
            <person name="McCartney M.A."/>
            <person name="Auch B."/>
            <person name="Kono T."/>
            <person name="Mallez S."/>
            <person name="Becker A."/>
            <person name="Gohl D.M."/>
            <person name="Silverstein K.A.T."/>
            <person name="Koren S."/>
            <person name="Bechman K.B."/>
            <person name="Herman A."/>
            <person name="Abrahante J.E."/>
            <person name="Garbe J."/>
        </authorList>
    </citation>
    <scope>NUCLEOTIDE SEQUENCE</scope>
    <source>
        <strain evidence="2">Duluth1</strain>
        <tissue evidence="2">Whole animal</tissue>
    </source>
</reference>
<dbReference type="AlphaFoldDB" id="A0A9D4EEB1"/>
<organism evidence="2 3">
    <name type="scientific">Dreissena polymorpha</name>
    <name type="common">Zebra mussel</name>
    <name type="synonym">Mytilus polymorpha</name>
    <dbReference type="NCBI Taxonomy" id="45954"/>
    <lineage>
        <taxon>Eukaryota</taxon>
        <taxon>Metazoa</taxon>
        <taxon>Spiralia</taxon>
        <taxon>Lophotrochozoa</taxon>
        <taxon>Mollusca</taxon>
        <taxon>Bivalvia</taxon>
        <taxon>Autobranchia</taxon>
        <taxon>Heteroconchia</taxon>
        <taxon>Euheterodonta</taxon>
        <taxon>Imparidentia</taxon>
        <taxon>Neoheterodontei</taxon>
        <taxon>Myida</taxon>
        <taxon>Dreissenoidea</taxon>
        <taxon>Dreissenidae</taxon>
        <taxon>Dreissena</taxon>
    </lineage>
</organism>